<dbReference type="Proteomes" id="UP000003835">
    <property type="component" value="Unassembled WGS sequence"/>
</dbReference>
<feature type="compositionally biased region" description="Polar residues" evidence="1">
    <location>
        <begin position="299"/>
        <end position="318"/>
    </location>
</feature>
<gene>
    <name evidence="2" type="ORF">MC7420_2924</name>
</gene>
<dbReference type="HOGENOM" id="CLU_548367_0_0_3"/>
<accession>B4VKE1</accession>
<protein>
    <recommendedName>
        <fullName evidence="4">DUF1574 domain-containing protein</fullName>
    </recommendedName>
</protein>
<reference evidence="2 3" key="1">
    <citation type="submission" date="2008-07" db="EMBL/GenBank/DDBJ databases">
        <authorList>
            <person name="Tandeau de Marsac N."/>
            <person name="Ferriera S."/>
            <person name="Johnson J."/>
            <person name="Kravitz S."/>
            <person name="Beeson K."/>
            <person name="Sutton G."/>
            <person name="Rogers Y.-H."/>
            <person name="Friedman R."/>
            <person name="Frazier M."/>
            <person name="Venter J.C."/>
        </authorList>
    </citation>
    <scope>NUCLEOTIDE SEQUENCE [LARGE SCALE GENOMIC DNA]</scope>
    <source>
        <strain evidence="2 3">PCC 7420</strain>
    </source>
</reference>
<dbReference type="AlphaFoldDB" id="B4VKE1"/>
<dbReference type="EMBL" id="DS989843">
    <property type="protein sequence ID" value="EDX77600.1"/>
    <property type="molecule type" value="Genomic_DNA"/>
</dbReference>
<feature type="region of interest" description="Disordered" evidence="1">
    <location>
        <begin position="43"/>
        <end position="62"/>
    </location>
</feature>
<dbReference type="Gene3D" id="3.40.50.1110">
    <property type="entry name" value="SGNH hydrolase"/>
    <property type="match status" value="1"/>
</dbReference>
<evidence type="ECO:0000313" key="2">
    <source>
        <dbReference type="EMBL" id="EDX77600.1"/>
    </source>
</evidence>
<proteinExistence type="predicted"/>
<feature type="compositionally biased region" description="Polar residues" evidence="1">
    <location>
        <begin position="43"/>
        <end position="57"/>
    </location>
</feature>
<sequence>MWFSAQDFNQECDRLMANFYWKRPYTVLAALLVGVTGCSWNSPPDTAESQHSPSQADSPAESILAVENSPSCPPQVDPFTKAIDKAMGAANLAQSAQSPQDWDLVVLGWIQAIEAMQSVPPDSPKRAFAQKKVAEYLNNLDVAQQKATTKTSPLPFASFNNPIFEEQLLLYLSYVAAVGPPDVLIVGSSRALVGVDPQQLQQVLARYGKGGLKIFNFGVNGATAQVVDFQLRQLLTPEQLPRLVIWADGVRAFNSGRTDKTYNSLATSAGYQQVMAGNRPKLPEPTTKTPNTCEEIPASITQSPDSEKSTQPSDTIPANDTAERWRLTRVSFETSSNPITTPETRLLLTQLGGSQPQRLALARNTTGYSAIAMDANGFLPMDSKFDPKTYYQQNPRVAGRYDADYQPFSFAGSQAVALNSIQAFLAQQQIPLVIVNLPVSDDYLDSVRLTRERQFRKRMQQKAARNEFVFVDLGEQWKNQNQYFADPSHLNRYGAAAVASLLADKSEIPWSQR</sequence>
<name>B4VKE1_9CYAN</name>
<keyword evidence="3" id="KW-1185">Reference proteome</keyword>
<evidence type="ECO:0000256" key="1">
    <source>
        <dbReference type="SAM" id="MobiDB-lite"/>
    </source>
</evidence>
<dbReference type="eggNOG" id="COG2755">
    <property type="taxonomic scope" value="Bacteria"/>
</dbReference>
<dbReference type="eggNOG" id="COG0526">
    <property type="taxonomic scope" value="Bacteria"/>
</dbReference>
<feature type="region of interest" description="Disordered" evidence="1">
    <location>
        <begin position="277"/>
        <end position="321"/>
    </location>
</feature>
<evidence type="ECO:0008006" key="4">
    <source>
        <dbReference type="Google" id="ProtNLM"/>
    </source>
</evidence>
<dbReference type="InterPro" id="IPR036514">
    <property type="entry name" value="SGNH_hydro_sf"/>
</dbReference>
<evidence type="ECO:0000313" key="3">
    <source>
        <dbReference type="Proteomes" id="UP000003835"/>
    </source>
</evidence>
<organism evidence="2 3">
    <name type="scientific">Coleofasciculus chthonoplastes PCC 7420</name>
    <dbReference type="NCBI Taxonomy" id="118168"/>
    <lineage>
        <taxon>Bacteria</taxon>
        <taxon>Bacillati</taxon>
        <taxon>Cyanobacteriota</taxon>
        <taxon>Cyanophyceae</taxon>
        <taxon>Coleofasciculales</taxon>
        <taxon>Coleofasciculaceae</taxon>
        <taxon>Coleofasciculus</taxon>
    </lineage>
</organism>
<dbReference type="SUPFAM" id="SSF52266">
    <property type="entry name" value="SGNH hydrolase"/>
    <property type="match status" value="1"/>
</dbReference>